<proteinExistence type="predicted"/>
<sequence>RDNNHYDSLIGCICSPADRVNTIRIKRKDCVAVTRRVRLVIPEPSLLTPQT</sequence>
<evidence type="ECO:0000313" key="1">
    <source>
        <dbReference type="EMBL" id="KAH9289010.1"/>
    </source>
</evidence>
<dbReference type="EMBL" id="JAHRHJ020003813">
    <property type="protein sequence ID" value="KAH9289010.1"/>
    <property type="molecule type" value="Genomic_DNA"/>
</dbReference>
<name>A0AA38BRM4_TAXCH</name>
<feature type="non-terminal residue" evidence="1">
    <location>
        <position position="1"/>
    </location>
</feature>
<dbReference type="AlphaFoldDB" id="A0AA38BRM4"/>
<protein>
    <submittedName>
        <fullName evidence="1">Uncharacterized protein</fullName>
    </submittedName>
</protein>
<reference evidence="1 2" key="1">
    <citation type="journal article" date="2021" name="Nat. Plants">
        <title>The Taxus genome provides insights into paclitaxel biosynthesis.</title>
        <authorList>
            <person name="Xiong X."/>
            <person name="Gou J."/>
            <person name="Liao Q."/>
            <person name="Li Y."/>
            <person name="Zhou Q."/>
            <person name="Bi G."/>
            <person name="Li C."/>
            <person name="Du R."/>
            <person name="Wang X."/>
            <person name="Sun T."/>
            <person name="Guo L."/>
            <person name="Liang H."/>
            <person name="Lu P."/>
            <person name="Wu Y."/>
            <person name="Zhang Z."/>
            <person name="Ro D.K."/>
            <person name="Shang Y."/>
            <person name="Huang S."/>
            <person name="Yan J."/>
        </authorList>
    </citation>
    <scope>NUCLEOTIDE SEQUENCE [LARGE SCALE GENOMIC DNA]</scope>
    <source>
        <strain evidence="1">Ta-2019</strain>
    </source>
</reference>
<comment type="caution">
    <text evidence="1">The sequence shown here is derived from an EMBL/GenBank/DDBJ whole genome shotgun (WGS) entry which is preliminary data.</text>
</comment>
<organism evidence="1 2">
    <name type="scientific">Taxus chinensis</name>
    <name type="common">Chinese yew</name>
    <name type="synonym">Taxus wallichiana var. chinensis</name>
    <dbReference type="NCBI Taxonomy" id="29808"/>
    <lineage>
        <taxon>Eukaryota</taxon>
        <taxon>Viridiplantae</taxon>
        <taxon>Streptophyta</taxon>
        <taxon>Embryophyta</taxon>
        <taxon>Tracheophyta</taxon>
        <taxon>Spermatophyta</taxon>
        <taxon>Pinopsida</taxon>
        <taxon>Pinidae</taxon>
        <taxon>Conifers II</taxon>
        <taxon>Cupressales</taxon>
        <taxon>Taxaceae</taxon>
        <taxon>Taxus</taxon>
    </lineage>
</organism>
<feature type="non-terminal residue" evidence="1">
    <location>
        <position position="51"/>
    </location>
</feature>
<accession>A0AA38BRM4</accession>
<gene>
    <name evidence="1" type="ORF">KI387_033127</name>
</gene>
<dbReference type="Proteomes" id="UP000824469">
    <property type="component" value="Unassembled WGS sequence"/>
</dbReference>
<keyword evidence="2" id="KW-1185">Reference proteome</keyword>
<evidence type="ECO:0000313" key="2">
    <source>
        <dbReference type="Proteomes" id="UP000824469"/>
    </source>
</evidence>